<dbReference type="Proteomes" id="UP000261875">
    <property type="component" value="Chromosome"/>
</dbReference>
<dbReference type="EMBL" id="CP021659">
    <property type="protein sequence ID" value="AWK13513.1"/>
    <property type="molecule type" value="Genomic_DNA"/>
</dbReference>
<accession>A0A2U8I327</accession>
<proteinExistence type="predicted"/>
<name>A0A2U8I327_9GAMM</name>
<keyword evidence="2" id="KW-1185">Reference proteome</keyword>
<protein>
    <submittedName>
        <fullName evidence="1">Transposase</fullName>
    </submittedName>
</protein>
<sequence length="168" mass="19197">MSDYPCTKDLYKAFLQASSVRYSGLALSEVSPSRVSHDSVSRWLKSRCFRPKELWQLVAPSIDREAPCFLIADDRVLAKKRSKKIERVHYHYSGNEHDVIAGIGLVNLLWQGLEKGESVPIDYRIDDKETDGKTKNSHFCDMLKLAKARGIAPEAVVMDAWYSVFKFR</sequence>
<dbReference type="AlphaFoldDB" id="A0A2U8I327"/>
<organism evidence="1 2">
    <name type="scientific">Candidatus Fukatsuia symbiotica</name>
    <dbReference type="NCBI Taxonomy" id="1878942"/>
    <lineage>
        <taxon>Bacteria</taxon>
        <taxon>Pseudomonadati</taxon>
        <taxon>Pseudomonadota</taxon>
        <taxon>Gammaproteobacteria</taxon>
        <taxon>Enterobacterales</taxon>
        <taxon>Yersiniaceae</taxon>
        <taxon>Candidatus Fukatsuia</taxon>
    </lineage>
</organism>
<gene>
    <name evidence="1" type="ORF">CCS41_01760</name>
</gene>
<dbReference type="KEGG" id="fsm:CCS41_01760"/>
<evidence type="ECO:0000313" key="2">
    <source>
        <dbReference type="Proteomes" id="UP000261875"/>
    </source>
</evidence>
<dbReference type="STRING" id="1878942.GCA_900128755_01490"/>
<evidence type="ECO:0000313" key="1">
    <source>
        <dbReference type="EMBL" id="AWK13513.1"/>
    </source>
</evidence>
<reference evidence="1 2" key="1">
    <citation type="submission" date="2017-05" db="EMBL/GenBank/DDBJ databases">
        <title>Genome sequence of Candidatus Fukatsuia symbiotica and Candidatus Hamiltonella defensa from Acyrthosiphon pisum strain 5D.</title>
        <authorList>
            <person name="Patel V.A."/>
            <person name="Chevignon G."/>
            <person name="Russell J.A."/>
            <person name="Oliver K.M."/>
        </authorList>
    </citation>
    <scope>NUCLEOTIDE SEQUENCE [LARGE SCALE GENOMIC DNA]</scope>
    <source>
        <strain evidence="1 2">5D</strain>
    </source>
</reference>